<evidence type="ECO:0000256" key="1">
    <source>
        <dbReference type="SAM" id="MobiDB-lite"/>
    </source>
</evidence>
<feature type="region of interest" description="Disordered" evidence="1">
    <location>
        <begin position="46"/>
        <end position="68"/>
    </location>
</feature>
<dbReference type="EMBL" id="OW152819">
    <property type="protein sequence ID" value="CAH2074253.1"/>
    <property type="molecule type" value="Genomic_DNA"/>
</dbReference>
<gene>
    <name evidence="2" type="ORF">IPOD504_LOCUS15990</name>
</gene>
<organism evidence="2 3">
    <name type="scientific">Iphiclides podalirius</name>
    <name type="common">scarce swallowtail</name>
    <dbReference type="NCBI Taxonomy" id="110791"/>
    <lineage>
        <taxon>Eukaryota</taxon>
        <taxon>Metazoa</taxon>
        <taxon>Ecdysozoa</taxon>
        <taxon>Arthropoda</taxon>
        <taxon>Hexapoda</taxon>
        <taxon>Insecta</taxon>
        <taxon>Pterygota</taxon>
        <taxon>Neoptera</taxon>
        <taxon>Endopterygota</taxon>
        <taxon>Lepidoptera</taxon>
        <taxon>Glossata</taxon>
        <taxon>Ditrysia</taxon>
        <taxon>Papilionoidea</taxon>
        <taxon>Papilionidae</taxon>
        <taxon>Papilioninae</taxon>
        <taxon>Iphiclides</taxon>
    </lineage>
</organism>
<feature type="non-terminal residue" evidence="2">
    <location>
        <position position="1"/>
    </location>
</feature>
<protein>
    <submittedName>
        <fullName evidence="2">Uncharacterized protein</fullName>
    </submittedName>
</protein>
<proteinExistence type="predicted"/>
<evidence type="ECO:0000313" key="3">
    <source>
        <dbReference type="Proteomes" id="UP000837857"/>
    </source>
</evidence>
<name>A0ABN8J2F1_9NEOP</name>
<evidence type="ECO:0000313" key="2">
    <source>
        <dbReference type="EMBL" id="CAH2074253.1"/>
    </source>
</evidence>
<dbReference type="Proteomes" id="UP000837857">
    <property type="component" value="Chromosome 7"/>
</dbReference>
<reference evidence="2" key="1">
    <citation type="submission" date="2022-03" db="EMBL/GenBank/DDBJ databases">
        <authorList>
            <person name="Martin H S."/>
        </authorList>
    </citation>
    <scope>NUCLEOTIDE SEQUENCE</scope>
</reference>
<accession>A0ABN8J2F1</accession>
<sequence length="85" mass="8845">MGLAAVAGKGAYIAARVALRQCGADARRGRAWGAVGRVGVAPIPARALPPDTAQARPARKVTGRAYRSHAPATPDSILFRLPRFA</sequence>
<keyword evidence="3" id="KW-1185">Reference proteome</keyword>